<sequence>MSQEFDIGDWVYIDKEKQKYGQIIDEDDELYKIKATQCVKIDENTCKLETFHPNYNTKWIEKTELSHMVIRKVKSNDLAKKTKGRIVKQSRG</sequence>
<proteinExistence type="predicted"/>
<accession>A0A6C0HAT5</accession>
<organism evidence="1">
    <name type="scientific">viral metagenome</name>
    <dbReference type="NCBI Taxonomy" id="1070528"/>
    <lineage>
        <taxon>unclassified sequences</taxon>
        <taxon>metagenomes</taxon>
        <taxon>organismal metagenomes</taxon>
    </lineage>
</organism>
<reference evidence="1" key="1">
    <citation type="journal article" date="2020" name="Nature">
        <title>Giant virus diversity and host interactions through global metagenomics.</title>
        <authorList>
            <person name="Schulz F."/>
            <person name="Roux S."/>
            <person name="Paez-Espino D."/>
            <person name="Jungbluth S."/>
            <person name="Walsh D.A."/>
            <person name="Denef V.J."/>
            <person name="McMahon K.D."/>
            <person name="Konstantinidis K.T."/>
            <person name="Eloe-Fadrosh E.A."/>
            <person name="Kyrpides N.C."/>
            <person name="Woyke T."/>
        </authorList>
    </citation>
    <scope>NUCLEOTIDE SEQUENCE</scope>
    <source>
        <strain evidence="1">GVMAG-M-3300023179-86</strain>
    </source>
</reference>
<dbReference type="AlphaFoldDB" id="A0A6C0HAT5"/>
<dbReference type="EMBL" id="MN739918">
    <property type="protein sequence ID" value="QHT77490.1"/>
    <property type="molecule type" value="Genomic_DNA"/>
</dbReference>
<evidence type="ECO:0008006" key="2">
    <source>
        <dbReference type="Google" id="ProtNLM"/>
    </source>
</evidence>
<protein>
    <recommendedName>
        <fullName evidence="2">Hypervirulence associated protein TUDOR domain-containing protein</fullName>
    </recommendedName>
</protein>
<name>A0A6C0HAT5_9ZZZZ</name>
<evidence type="ECO:0000313" key="1">
    <source>
        <dbReference type="EMBL" id="QHT77490.1"/>
    </source>
</evidence>